<proteinExistence type="predicted"/>
<organism evidence="4">
    <name type="scientific">Cacopsylla melanoneura</name>
    <dbReference type="NCBI Taxonomy" id="428564"/>
    <lineage>
        <taxon>Eukaryota</taxon>
        <taxon>Metazoa</taxon>
        <taxon>Ecdysozoa</taxon>
        <taxon>Arthropoda</taxon>
        <taxon>Hexapoda</taxon>
        <taxon>Insecta</taxon>
        <taxon>Pterygota</taxon>
        <taxon>Neoptera</taxon>
        <taxon>Paraneoptera</taxon>
        <taxon>Hemiptera</taxon>
        <taxon>Sternorrhyncha</taxon>
        <taxon>Psylloidea</taxon>
        <taxon>Psyllidae</taxon>
        <taxon>Psyllinae</taxon>
        <taxon>Cacopsylla</taxon>
    </lineage>
</organism>
<dbReference type="PANTHER" id="PTHR11505">
    <property type="entry name" value="L1 TRANSPOSABLE ELEMENT-RELATED"/>
    <property type="match status" value="1"/>
</dbReference>
<dbReference type="Pfam" id="PF25298">
    <property type="entry name" value="Baculo_FP_2nd"/>
    <property type="match status" value="1"/>
</dbReference>
<reference evidence="4" key="1">
    <citation type="submission" date="2021-05" db="EMBL/GenBank/DDBJ databases">
        <authorList>
            <person name="Alioto T."/>
            <person name="Alioto T."/>
            <person name="Gomez Garrido J."/>
        </authorList>
    </citation>
    <scope>NUCLEOTIDE SEQUENCE</scope>
</reference>
<dbReference type="EMBL" id="HBUF01445826">
    <property type="protein sequence ID" value="CAG6743300.1"/>
    <property type="molecule type" value="Transcribed_RNA"/>
</dbReference>
<accession>A0A8D8Z9A5</accession>
<protein>
    <recommendedName>
        <fullName evidence="3">FP protein C-terminal domain-containing protein</fullName>
    </recommendedName>
</protein>
<evidence type="ECO:0000256" key="1">
    <source>
        <dbReference type="SAM" id="Coils"/>
    </source>
</evidence>
<dbReference type="AlphaFoldDB" id="A0A8D8Z9A5"/>
<feature type="coiled-coil region" evidence="1">
    <location>
        <begin position="53"/>
        <end position="136"/>
    </location>
</feature>
<feature type="region of interest" description="Disordered" evidence="2">
    <location>
        <begin position="1"/>
        <end position="45"/>
    </location>
</feature>
<dbReference type="Gene3D" id="3.30.70.1820">
    <property type="entry name" value="L1 transposable element, RRM domain"/>
    <property type="match status" value="1"/>
</dbReference>
<evidence type="ECO:0000259" key="3">
    <source>
        <dbReference type="Pfam" id="PF25298"/>
    </source>
</evidence>
<name>A0A8D8Z9A5_9HEMI</name>
<keyword evidence="1" id="KW-0175">Coiled coil</keyword>
<feature type="domain" description="FP protein C-terminal" evidence="3">
    <location>
        <begin position="232"/>
        <end position="283"/>
    </location>
</feature>
<dbReference type="InterPro" id="IPR004244">
    <property type="entry name" value="Transposase_22"/>
</dbReference>
<sequence>MPLTRGGKGSNATQRVTQTKKGRPAKQIPESKTPLWASEDDDDDEDEMPVKFVQEMRQMLNNFKREIRTELKEFEQCLTFNSEKMEEMMTKMDGIQDSLKKITVRQQKLEEKNKELEKTLMKVEQRNEELEQYTRNKNIQLDGIPKLETENLEEIMKEIGKKIEVPIENKDIDVIHRIPTRSTTAPEPIVVQFLTRKMRDNIVQKAKTSRISTKDLKMNCTERPIFINEHLTPLRKQILFEARKLKTDQNYKFLWVKGCKIFIRKTETSPVIQLNCMEDLKKIE</sequence>
<evidence type="ECO:0000313" key="4">
    <source>
        <dbReference type="EMBL" id="CAG6743300.1"/>
    </source>
</evidence>
<dbReference type="InterPro" id="IPR057251">
    <property type="entry name" value="FP_C"/>
</dbReference>
<evidence type="ECO:0000256" key="2">
    <source>
        <dbReference type="SAM" id="MobiDB-lite"/>
    </source>
</evidence>